<proteinExistence type="predicted"/>
<protein>
    <submittedName>
        <fullName evidence="2">Uncharacterized protein</fullName>
    </submittedName>
</protein>
<evidence type="ECO:0000256" key="1">
    <source>
        <dbReference type="SAM" id="Phobius"/>
    </source>
</evidence>
<keyword evidence="1" id="KW-0812">Transmembrane</keyword>
<comment type="caution">
    <text evidence="2">The sequence shown here is derived from an EMBL/GenBank/DDBJ whole genome shotgun (WGS) entry which is preliminary data.</text>
</comment>
<reference evidence="2 3" key="1">
    <citation type="submission" date="2023-01" db="EMBL/GenBank/DDBJ databases">
        <title>Analysis of 21 Apiospora genomes using comparative genomics revels a genus with tremendous synthesis potential of carbohydrate active enzymes and secondary metabolites.</title>
        <authorList>
            <person name="Sorensen T."/>
        </authorList>
    </citation>
    <scope>NUCLEOTIDE SEQUENCE [LARGE SCALE GENOMIC DNA]</scope>
    <source>
        <strain evidence="2 3">CBS 114990</strain>
    </source>
</reference>
<accession>A0ABR1UQ43</accession>
<name>A0ABR1UQ43_9PEZI</name>
<keyword evidence="1" id="KW-0472">Membrane</keyword>
<dbReference type="EMBL" id="JAQQWN010000011">
    <property type="protein sequence ID" value="KAK8061051.1"/>
    <property type="molecule type" value="Genomic_DNA"/>
</dbReference>
<evidence type="ECO:0000313" key="2">
    <source>
        <dbReference type="EMBL" id="KAK8061051.1"/>
    </source>
</evidence>
<gene>
    <name evidence="2" type="ORF">PG997_015272</name>
</gene>
<feature type="transmembrane region" description="Helical" evidence="1">
    <location>
        <begin position="6"/>
        <end position="30"/>
    </location>
</feature>
<evidence type="ECO:0000313" key="3">
    <source>
        <dbReference type="Proteomes" id="UP001433268"/>
    </source>
</evidence>
<sequence>MEMPIEAIIAIVGVIVTLPPTLLVAWKLLCRRRHERKRIRESPIVAALGDIRRLTPILEAADDIDLSQHQSPFSAVAESPTGGQMEYICAPAPFGNETRPLHGTTGASVVISLQVRMGSDRS</sequence>
<organism evidence="2 3">
    <name type="scientific">Apiospora hydei</name>
    <dbReference type="NCBI Taxonomy" id="1337664"/>
    <lineage>
        <taxon>Eukaryota</taxon>
        <taxon>Fungi</taxon>
        <taxon>Dikarya</taxon>
        <taxon>Ascomycota</taxon>
        <taxon>Pezizomycotina</taxon>
        <taxon>Sordariomycetes</taxon>
        <taxon>Xylariomycetidae</taxon>
        <taxon>Amphisphaeriales</taxon>
        <taxon>Apiosporaceae</taxon>
        <taxon>Apiospora</taxon>
    </lineage>
</organism>
<keyword evidence="3" id="KW-1185">Reference proteome</keyword>
<dbReference type="GeneID" id="92052646"/>
<dbReference type="RefSeq" id="XP_066660471.1">
    <property type="nucleotide sequence ID" value="XM_066819586.1"/>
</dbReference>
<keyword evidence="1" id="KW-1133">Transmembrane helix</keyword>
<dbReference type="Proteomes" id="UP001433268">
    <property type="component" value="Unassembled WGS sequence"/>
</dbReference>